<dbReference type="EMBL" id="JAJFAZ020000002">
    <property type="protein sequence ID" value="KAI5343500.1"/>
    <property type="molecule type" value="Genomic_DNA"/>
</dbReference>
<name>A0AAD4WHE8_PRUDU</name>
<reference evidence="2 3" key="1">
    <citation type="journal article" date="2022" name="G3 (Bethesda)">
        <title>Whole-genome sequence and methylome profiling of the almond [Prunus dulcis (Mill.) D.A. Webb] cultivar 'Nonpareil'.</title>
        <authorList>
            <person name="D'Amico-Willman K.M."/>
            <person name="Ouma W.Z."/>
            <person name="Meulia T."/>
            <person name="Sideli G.M."/>
            <person name="Gradziel T.M."/>
            <person name="Fresnedo-Ramirez J."/>
        </authorList>
    </citation>
    <scope>NUCLEOTIDE SEQUENCE [LARGE SCALE GENOMIC DNA]</scope>
    <source>
        <strain evidence="2">Clone GOH B32 T37-40</strain>
    </source>
</reference>
<protein>
    <submittedName>
        <fullName evidence="2">Uncharacterized protein</fullName>
    </submittedName>
</protein>
<evidence type="ECO:0000256" key="1">
    <source>
        <dbReference type="SAM" id="MobiDB-lite"/>
    </source>
</evidence>
<organism evidence="2 3">
    <name type="scientific">Prunus dulcis</name>
    <name type="common">Almond</name>
    <name type="synonym">Amygdalus dulcis</name>
    <dbReference type="NCBI Taxonomy" id="3755"/>
    <lineage>
        <taxon>Eukaryota</taxon>
        <taxon>Viridiplantae</taxon>
        <taxon>Streptophyta</taxon>
        <taxon>Embryophyta</taxon>
        <taxon>Tracheophyta</taxon>
        <taxon>Spermatophyta</taxon>
        <taxon>Magnoliopsida</taxon>
        <taxon>eudicotyledons</taxon>
        <taxon>Gunneridae</taxon>
        <taxon>Pentapetalae</taxon>
        <taxon>rosids</taxon>
        <taxon>fabids</taxon>
        <taxon>Rosales</taxon>
        <taxon>Rosaceae</taxon>
        <taxon>Amygdaloideae</taxon>
        <taxon>Amygdaleae</taxon>
        <taxon>Prunus</taxon>
    </lineage>
</organism>
<accession>A0AAD4WHE8</accession>
<feature type="compositionally biased region" description="Polar residues" evidence="1">
    <location>
        <begin position="1"/>
        <end position="14"/>
    </location>
</feature>
<keyword evidence="3" id="KW-1185">Reference proteome</keyword>
<evidence type="ECO:0000313" key="3">
    <source>
        <dbReference type="Proteomes" id="UP001054821"/>
    </source>
</evidence>
<dbReference type="Proteomes" id="UP001054821">
    <property type="component" value="Chromosome 2"/>
</dbReference>
<dbReference type="AlphaFoldDB" id="A0AAD4WHE8"/>
<proteinExistence type="predicted"/>
<evidence type="ECO:0000313" key="2">
    <source>
        <dbReference type="EMBL" id="KAI5343500.1"/>
    </source>
</evidence>
<comment type="caution">
    <text evidence="2">The sequence shown here is derived from an EMBL/GenBank/DDBJ whole genome shotgun (WGS) entry which is preliminary data.</text>
</comment>
<gene>
    <name evidence="2" type="ORF">L3X38_011376</name>
</gene>
<sequence length="119" mass="13390">MVSQAPSKDSSLNKNKCKELKVSKPQTKPSKKMKFVSSADIELGSTTTFSEEPKSSRGINTTPRVVKRKLQKIKPVIEYNKRGKPYGPAHTEMQSYISVLARSKVPIVDKKWTEIPKDI</sequence>
<feature type="region of interest" description="Disordered" evidence="1">
    <location>
        <begin position="1"/>
        <end position="34"/>
    </location>
</feature>